<dbReference type="GeneID" id="37200926"/>
<reference evidence="2 3" key="1">
    <citation type="submission" date="2018-02" db="EMBL/GenBank/DDBJ databases">
        <title>The genomes of Aspergillus section Nigri reveals drivers in fungal speciation.</title>
        <authorList>
            <consortium name="DOE Joint Genome Institute"/>
            <person name="Vesth T.C."/>
            <person name="Nybo J."/>
            <person name="Theobald S."/>
            <person name="Brandl J."/>
            <person name="Frisvad J.C."/>
            <person name="Nielsen K.F."/>
            <person name="Lyhne E.K."/>
            <person name="Kogle M.E."/>
            <person name="Kuo A."/>
            <person name="Riley R."/>
            <person name="Clum A."/>
            <person name="Nolan M."/>
            <person name="Lipzen A."/>
            <person name="Salamov A."/>
            <person name="Henrissat B."/>
            <person name="Wiebenga A."/>
            <person name="De vries R.P."/>
            <person name="Grigoriev I.V."/>
            <person name="Mortensen U.H."/>
            <person name="Andersen M.R."/>
            <person name="Baker S.E."/>
        </authorList>
    </citation>
    <scope>NUCLEOTIDE SEQUENCE [LARGE SCALE GENOMIC DNA]</scope>
    <source>
        <strain evidence="2 3">CBS 101889</strain>
    </source>
</reference>
<name>A0A395I9D0_ASPHC</name>
<dbReference type="EMBL" id="KZ824268">
    <property type="protein sequence ID" value="RAL16832.1"/>
    <property type="molecule type" value="Genomic_DNA"/>
</dbReference>
<dbReference type="OrthoDB" id="4501024at2759"/>
<accession>A0A395I9D0</accession>
<evidence type="ECO:0000256" key="1">
    <source>
        <dbReference type="SAM" id="MobiDB-lite"/>
    </source>
</evidence>
<protein>
    <submittedName>
        <fullName evidence="2">Uncharacterized protein</fullName>
    </submittedName>
</protein>
<gene>
    <name evidence="2" type="ORF">BO97DRAFT_420223</name>
</gene>
<feature type="compositionally biased region" description="Basic and acidic residues" evidence="1">
    <location>
        <begin position="9"/>
        <end position="21"/>
    </location>
</feature>
<dbReference type="RefSeq" id="XP_025555986.1">
    <property type="nucleotide sequence ID" value="XM_025696637.1"/>
</dbReference>
<evidence type="ECO:0000313" key="3">
    <source>
        <dbReference type="Proteomes" id="UP000248961"/>
    </source>
</evidence>
<proteinExistence type="predicted"/>
<sequence length="264" mass="30423">MRLAQAAEEASRQHQARADKVMQENQRLRQELNRHNWANTERIKRLEHELQQAHQFHEALTNSSWRTEKGSNNKTGYCVRRARTHRRNGPSKMMGDDQIVDQMRKLSQNLDSWVKANFKDVKKLTSSAETDGSEPVLSSWRTATSIAIEATATEDCEAVFTYIVNCVEDQFNSFSSTNHESRSRQLRALMQRCVDFKMALSRQKQSFFFWCSPTGTKFFPGSMSFGGGDGQLAGRVRWSLWPALMKHLDEGNEVLEPELVWSME</sequence>
<evidence type="ECO:0000313" key="2">
    <source>
        <dbReference type="EMBL" id="RAL16832.1"/>
    </source>
</evidence>
<dbReference type="AlphaFoldDB" id="A0A395I9D0"/>
<organism evidence="2 3">
    <name type="scientific">Aspergillus homomorphus (strain CBS 101889)</name>
    <dbReference type="NCBI Taxonomy" id="1450537"/>
    <lineage>
        <taxon>Eukaryota</taxon>
        <taxon>Fungi</taxon>
        <taxon>Dikarya</taxon>
        <taxon>Ascomycota</taxon>
        <taxon>Pezizomycotina</taxon>
        <taxon>Eurotiomycetes</taxon>
        <taxon>Eurotiomycetidae</taxon>
        <taxon>Eurotiales</taxon>
        <taxon>Aspergillaceae</taxon>
        <taxon>Aspergillus</taxon>
        <taxon>Aspergillus subgen. Circumdati</taxon>
    </lineage>
</organism>
<keyword evidence="3" id="KW-1185">Reference proteome</keyword>
<feature type="region of interest" description="Disordered" evidence="1">
    <location>
        <begin position="1"/>
        <end position="21"/>
    </location>
</feature>
<dbReference type="Proteomes" id="UP000248961">
    <property type="component" value="Unassembled WGS sequence"/>
</dbReference>
<dbReference type="VEuPathDB" id="FungiDB:BO97DRAFT_420223"/>